<evidence type="ECO:0000256" key="7">
    <source>
        <dbReference type="SAM" id="SignalP"/>
    </source>
</evidence>
<dbReference type="Gene3D" id="3.10.200.10">
    <property type="entry name" value="Alpha carbonic anhydrase"/>
    <property type="match status" value="1"/>
</dbReference>
<dbReference type="PANTHER" id="PTHR18952:SF265">
    <property type="entry name" value="CARBONIC ANHYDRASE"/>
    <property type="match status" value="1"/>
</dbReference>
<evidence type="ECO:0000256" key="1">
    <source>
        <dbReference type="ARBA" id="ARBA00010718"/>
    </source>
</evidence>
<dbReference type="SUPFAM" id="SSF51069">
    <property type="entry name" value="Carbonic anhydrase"/>
    <property type="match status" value="1"/>
</dbReference>
<comment type="similarity">
    <text evidence="1">Belongs to the alpha-carbonic anhydrase family.</text>
</comment>
<evidence type="ECO:0000256" key="2">
    <source>
        <dbReference type="ARBA" id="ARBA00012925"/>
    </source>
</evidence>
<dbReference type="EMBL" id="CAXLJM020000001">
    <property type="protein sequence ID" value="CAL8068446.1"/>
    <property type="molecule type" value="Genomic_DNA"/>
</dbReference>
<sequence length="310" mass="33672">MALNIRKVTKPFLLTFVLLAYQARPSSAQFCYSDADGCGPDTMAWGGSCHTGFRQSPIDLPFAPPLSPPIRLSLDNYKGSSFRIQNSGHTVSVDFVGVGGPSTTPLPFPDPTTGQIRYYNFASAHFHWGHTDRNGSEHCVQGNCAAMELHLVHFLSQYGSQADAVASGDPNALTVVGVIIETSAGDSPFPPVAKDMDALAPVVRHLKEVAAADNATFIEVKEPIDFTPMVKDTAFLKLPVDVYTYKGSLTTPECNEQVNWYVMRRPALTSVSNVGAFRFMLTDGRGKVLGENHRPRQASNGRQVKLQLVG</sequence>
<evidence type="ECO:0000313" key="9">
    <source>
        <dbReference type="EMBL" id="CAL8068446.1"/>
    </source>
</evidence>
<evidence type="ECO:0000259" key="8">
    <source>
        <dbReference type="PROSITE" id="PS51144"/>
    </source>
</evidence>
<dbReference type="PROSITE" id="PS51144">
    <property type="entry name" value="ALPHA_CA_2"/>
    <property type="match status" value="1"/>
</dbReference>
<organism evidence="9 10">
    <name type="scientific">Orchesella dallaii</name>
    <dbReference type="NCBI Taxonomy" id="48710"/>
    <lineage>
        <taxon>Eukaryota</taxon>
        <taxon>Metazoa</taxon>
        <taxon>Ecdysozoa</taxon>
        <taxon>Arthropoda</taxon>
        <taxon>Hexapoda</taxon>
        <taxon>Collembola</taxon>
        <taxon>Entomobryomorpha</taxon>
        <taxon>Entomobryoidea</taxon>
        <taxon>Orchesellidae</taxon>
        <taxon>Orchesellinae</taxon>
        <taxon>Orchesella</taxon>
    </lineage>
</organism>
<dbReference type="PANTHER" id="PTHR18952">
    <property type="entry name" value="CARBONIC ANHYDRASE"/>
    <property type="match status" value="1"/>
</dbReference>
<evidence type="ECO:0000313" key="10">
    <source>
        <dbReference type="Proteomes" id="UP001642540"/>
    </source>
</evidence>
<keyword evidence="10" id="KW-1185">Reference proteome</keyword>
<evidence type="ECO:0000256" key="4">
    <source>
        <dbReference type="ARBA" id="ARBA00022833"/>
    </source>
</evidence>
<dbReference type="Proteomes" id="UP001642540">
    <property type="component" value="Unassembled WGS sequence"/>
</dbReference>
<protein>
    <recommendedName>
        <fullName evidence="2">carbonic anhydrase</fullName>
        <ecNumber evidence="2">4.2.1.1</ecNumber>
    </recommendedName>
</protein>
<accession>A0ABP1PIU1</accession>
<dbReference type="InterPro" id="IPR001148">
    <property type="entry name" value="CA_dom"/>
</dbReference>
<keyword evidence="3" id="KW-0479">Metal-binding</keyword>
<keyword evidence="7" id="KW-0732">Signal</keyword>
<dbReference type="SMART" id="SM01057">
    <property type="entry name" value="Carb_anhydrase"/>
    <property type="match status" value="1"/>
</dbReference>
<comment type="caution">
    <text evidence="9">The sequence shown here is derived from an EMBL/GenBank/DDBJ whole genome shotgun (WGS) entry which is preliminary data.</text>
</comment>
<dbReference type="EC" id="4.2.1.1" evidence="2"/>
<dbReference type="Pfam" id="PF00194">
    <property type="entry name" value="Carb_anhydrase"/>
    <property type="match status" value="1"/>
</dbReference>
<feature type="chain" id="PRO_5046732075" description="carbonic anhydrase" evidence="7">
    <location>
        <begin position="29"/>
        <end position="310"/>
    </location>
</feature>
<feature type="domain" description="Alpha-carbonic anhydrase" evidence="8">
    <location>
        <begin position="28"/>
        <end position="308"/>
    </location>
</feature>
<keyword evidence="4" id="KW-0862">Zinc</keyword>
<evidence type="ECO:0000256" key="5">
    <source>
        <dbReference type="ARBA" id="ARBA00023239"/>
    </source>
</evidence>
<reference evidence="9 10" key="1">
    <citation type="submission" date="2024-08" db="EMBL/GenBank/DDBJ databases">
        <authorList>
            <person name="Cucini C."/>
            <person name="Frati F."/>
        </authorList>
    </citation>
    <scope>NUCLEOTIDE SEQUENCE [LARGE SCALE GENOMIC DNA]</scope>
</reference>
<feature type="signal peptide" evidence="7">
    <location>
        <begin position="1"/>
        <end position="28"/>
    </location>
</feature>
<dbReference type="InterPro" id="IPR036398">
    <property type="entry name" value="CA_dom_sf"/>
</dbReference>
<evidence type="ECO:0000256" key="3">
    <source>
        <dbReference type="ARBA" id="ARBA00022723"/>
    </source>
</evidence>
<keyword evidence="5" id="KW-0456">Lyase</keyword>
<dbReference type="CDD" id="cd00326">
    <property type="entry name" value="alpha_CA"/>
    <property type="match status" value="1"/>
</dbReference>
<comment type="catalytic activity">
    <reaction evidence="6">
        <text>hydrogencarbonate + H(+) = CO2 + H2O</text>
        <dbReference type="Rhea" id="RHEA:10748"/>
        <dbReference type="ChEBI" id="CHEBI:15377"/>
        <dbReference type="ChEBI" id="CHEBI:15378"/>
        <dbReference type="ChEBI" id="CHEBI:16526"/>
        <dbReference type="ChEBI" id="CHEBI:17544"/>
        <dbReference type="EC" id="4.2.1.1"/>
    </reaction>
</comment>
<dbReference type="InterPro" id="IPR023561">
    <property type="entry name" value="Carbonic_anhydrase_a-class"/>
</dbReference>
<name>A0ABP1PIU1_9HEXA</name>
<proteinExistence type="inferred from homology"/>
<gene>
    <name evidence="9" type="ORF">ODALV1_LOCUS276</name>
</gene>
<evidence type="ECO:0000256" key="6">
    <source>
        <dbReference type="ARBA" id="ARBA00048348"/>
    </source>
</evidence>